<dbReference type="AlphaFoldDB" id="A0A8J2NRL2"/>
<protein>
    <submittedName>
        <fullName evidence="2">Uncharacterized protein</fullName>
    </submittedName>
</protein>
<feature type="compositionally biased region" description="Low complexity" evidence="1">
    <location>
        <begin position="37"/>
        <end position="47"/>
    </location>
</feature>
<dbReference type="EMBL" id="CAJVCH010096607">
    <property type="protein sequence ID" value="CAG7723212.1"/>
    <property type="molecule type" value="Genomic_DNA"/>
</dbReference>
<dbReference type="Proteomes" id="UP000708208">
    <property type="component" value="Unassembled WGS sequence"/>
</dbReference>
<accession>A0A8J2NRL2</accession>
<feature type="compositionally biased region" description="Polar residues" evidence="1">
    <location>
        <begin position="241"/>
        <end position="258"/>
    </location>
</feature>
<evidence type="ECO:0000256" key="1">
    <source>
        <dbReference type="SAM" id="MobiDB-lite"/>
    </source>
</evidence>
<feature type="region of interest" description="Disordered" evidence="1">
    <location>
        <begin position="333"/>
        <end position="355"/>
    </location>
</feature>
<name>A0A8J2NRL2_9HEXA</name>
<gene>
    <name evidence="2" type="ORF">AFUS01_LOCUS12310</name>
</gene>
<proteinExistence type="predicted"/>
<evidence type="ECO:0000313" key="3">
    <source>
        <dbReference type="Proteomes" id="UP000708208"/>
    </source>
</evidence>
<reference evidence="2" key="1">
    <citation type="submission" date="2021-06" db="EMBL/GenBank/DDBJ databases">
        <authorList>
            <person name="Hodson N. C."/>
            <person name="Mongue J. A."/>
            <person name="Jaron S. K."/>
        </authorList>
    </citation>
    <scope>NUCLEOTIDE SEQUENCE</scope>
</reference>
<feature type="region of interest" description="Disordered" evidence="1">
    <location>
        <begin position="229"/>
        <end position="287"/>
    </location>
</feature>
<feature type="compositionally biased region" description="Low complexity" evidence="1">
    <location>
        <begin position="259"/>
        <end position="268"/>
    </location>
</feature>
<feature type="region of interest" description="Disordered" evidence="1">
    <location>
        <begin position="15"/>
        <end position="47"/>
    </location>
</feature>
<feature type="compositionally biased region" description="Basic and acidic residues" evidence="1">
    <location>
        <begin position="344"/>
        <end position="355"/>
    </location>
</feature>
<sequence>MSNFITSIRGGFRGRGRGFGDTGRGSDFGDPDSGCARSPSRQRQRSPVQQILRNRLDDVEAPGSFTYSYSLPRRSRGNPLSPRGVARDCHHNYHKIMGFVQLLLHMLDKLEDSIRRLYVFAVQLLLKILKAIIFGHLGTRGDLPNPFNNHGPIHASTPSFSCHSTIPAQTTLVPNVLHQRMTVQPLVHIRSNPAVPGISLVSVNTAGFNNTMQTVSVINPLVPRTPAPDLRYAPPNAVSEVGTSKNSNLNELKSHTTNSQSPASVVVKPQPPPPPKIGGSRMEPTKEPVDMDSVSYELQFIDLSNSYNLDVKSSPSIKIDENGKKTFAFTIEDKWPIKPPKPHSGAEKKASAFEG</sequence>
<keyword evidence="3" id="KW-1185">Reference proteome</keyword>
<organism evidence="2 3">
    <name type="scientific">Allacma fusca</name>
    <dbReference type="NCBI Taxonomy" id="39272"/>
    <lineage>
        <taxon>Eukaryota</taxon>
        <taxon>Metazoa</taxon>
        <taxon>Ecdysozoa</taxon>
        <taxon>Arthropoda</taxon>
        <taxon>Hexapoda</taxon>
        <taxon>Collembola</taxon>
        <taxon>Symphypleona</taxon>
        <taxon>Sminthuridae</taxon>
        <taxon>Allacma</taxon>
    </lineage>
</organism>
<comment type="caution">
    <text evidence="2">The sequence shown here is derived from an EMBL/GenBank/DDBJ whole genome shotgun (WGS) entry which is preliminary data.</text>
</comment>
<evidence type="ECO:0000313" key="2">
    <source>
        <dbReference type="EMBL" id="CAG7723212.1"/>
    </source>
</evidence>